<dbReference type="RefSeq" id="XP_060453053.1">
    <property type="nucleotide sequence ID" value="XM_060601067.1"/>
</dbReference>
<dbReference type="AlphaFoldDB" id="A0AA48L0N4"/>
<keyword evidence="5" id="KW-1185">Reference proteome</keyword>
<evidence type="ECO:0000313" key="4">
    <source>
        <dbReference type="EMBL" id="BEI87787.1"/>
    </source>
</evidence>
<feature type="compositionally biased region" description="Low complexity" evidence="2">
    <location>
        <begin position="14"/>
        <end position="24"/>
    </location>
</feature>
<keyword evidence="1" id="KW-0694">RNA-binding</keyword>
<dbReference type="Pfam" id="PF04059">
    <property type="entry name" value="RRM_2"/>
    <property type="match status" value="1"/>
</dbReference>
<proteinExistence type="predicted"/>
<feature type="compositionally biased region" description="Pro residues" evidence="2">
    <location>
        <begin position="25"/>
        <end position="37"/>
    </location>
</feature>
<reference evidence="4" key="1">
    <citation type="journal article" date="2023" name="BMC Genomics">
        <title>Chromosome-level genome assemblies of Cutaneotrichosporon spp. (Trichosporonales, Basidiomycota) reveal imbalanced evolution between nucleotide sequences and chromosome synteny.</title>
        <authorList>
            <person name="Kobayashi Y."/>
            <person name="Kayamori A."/>
            <person name="Aoki K."/>
            <person name="Shiwa Y."/>
            <person name="Matsutani M."/>
            <person name="Fujita N."/>
            <person name="Sugita T."/>
            <person name="Iwasaki W."/>
            <person name="Tanaka N."/>
            <person name="Takashima M."/>
        </authorList>
    </citation>
    <scope>NUCLEOTIDE SEQUENCE</scope>
    <source>
        <strain evidence="4">HIS019</strain>
    </source>
</reference>
<dbReference type="EMBL" id="AP028212">
    <property type="protein sequence ID" value="BEI87787.1"/>
    <property type="molecule type" value="Genomic_DNA"/>
</dbReference>
<gene>
    <name evidence="4" type="ORF">CcaverHIS019_0105050</name>
</gene>
<feature type="compositionally biased region" description="Low complexity" evidence="2">
    <location>
        <begin position="151"/>
        <end position="164"/>
    </location>
</feature>
<feature type="region of interest" description="Disordered" evidence="2">
    <location>
        <begin position="1"/>
        <end position="164"/>
    </location>
</feature>
<dbReference type="InterPro" id="IPR035979">
    <property type="entry name" value="RBD_domain_sf"/>
</dbReference>
<feature type="domain" description="Mei2-like C-terminal RNA recognition motif" evidence="3">
    <location>
        <begin position="625"/>
        <end position="721"/>
    </location>
</feature>
<feature type="region of interest" description="Disordered" evidence="2">
    <location>
        <begin position="740"/>
        <end position="767"/>
    </location>
</feature>
<feature type="compositionally biased region" description="Polar residues" evidence="2">
    <location>
        <begin position="51"/>
        <end position="71"/>
    </location>
</feature>
<dbReference type="PANTHER" id="PTHR23189">
    <property type="entry name" value="RNA RECOGNITION MOTIF-CONTAINING"/>
    <property type="match status" value="1"/>
</dbReference>
<name>A0AA48L0N4_9TREE</name>
<feature type="compositionally biased region" description="Polar residues" evidence="2">
    <location>
        <begin position="753"/>
        <end position="767"/>
    </location>
</feature>
<dbReference type="GO" id="GO:0003723">
    <property type="term" value="F:RNA binding"/>
    <property type="evidence" value="ECO:0007669"/>
    <property type="project" value="UniProtKB-KW"/>
</dbReference>
<dbReference type="InterPro" id="IPR007201">
    <property type="entry name" value="Mei2-like_Rrm_C"/>
</dbReference>
<feature type="compositionally biased region" description="Polar residues" evidence="2">
    <location>
        <begin position="517"/>
        <end position="527"/>
    </location>
</feature>
<organism evidence="4 5">
    <name type="scientific">Cutaneotrichosporon cavernicola</name>
    <dbReference type="NCBI Taxonomy" id="279322"/>
    <lineage>
        <taxon>Eukaryota</taxon>
        <taxon>Fungi</taxon>
        <taxon>Dikarya</taxon>
        <taxon>Basidiomycota</taxon>
        <taxon>Agaricomycotina</taxon>
        <taxon>Tremellomycetes</taxon>
        <taxon>Trichosporonales</taxon>
        <taxon>Trichosporonaceae</taxon>
        <taxon>Cutaneotrichosporon</taxon>
    </lineage>
</organism>
<evidence type="ECO:0000256" key="1">
    <source>
        <dbReference type="ARBA" id="ARBA00022884"/>
    </source>
</evidence>
<evidence type="ECO:0000256" key="2">
    <source>
        <dbReference type="SAM" id="MobiDB-lite"/>
    </source>
</evidence>
<evidence type="ECO:0000259" key="3">
    <source>
        <dbReference type="Pfam" id="PF04059"/>
    </source>
</evidence>
<accession>A0AA48L0N4</accession>
<feature type="compositionally biased region" description="Polar residues" evidence="2">
    <location>
        <begin position="84"/>
        <end position="150"/>
    </location>
</feature>
<dbReference type="Proteomes" id="UP001233271">
    <property type="component" value="Chromosome 1"/>
</dbReference>
<sequence length="791" mass="86418">MDLSISSVVAPQMSPRSSPEASPSSSPPSPSPAPSSPSPKEGSLSKKMTAMSVSPTDSLTGSGSRASNASKNPAPDSTKGYASANGSAKPQNTRLDPRSLSFQPTGHTQGPTDVFSTQRQASNSPTRPAQGLSPTSNSVFTTPASQRTYGPTTPSSVPWSSSSNTQYSWDGSGSLKTTAAAKRLSEPDVLGLDGRLNNVLGNSNPPFQLLTEDTVTHWLLVCGIARALLIHKLINVPKTAELSQLRHLLDKLGETKAIIAHHLMEHGRVVVAFWDSREAYKVYKELCRRAVRFSINKEAQQLHCVCIREADVRGLTGDGPEWNYLWNESNPIVHIQARSMLGVEAGGFKAQLSDYGDLKSFRAHDSTGHTFTAEFYDSRVAADIIRTYNNLPISGGTFVVSYVSDDPFLAEPSDNTTSNFPDYNTRPALAKSAWASTFSRGRTSVSAGSPTSMAFSGVRDAAFSHAASAQGLSSFLDMSLSSTDDFNRRFDSAFQSFDTASSNFRQSQSGIIPRRNSPLNMTSDPSHQWGSVANDELYIATRTNRPPNVRRFTDSATLQTMLNGMNETAQALQHQSTIGGSISAPLSPTLLNPRLYSGWPQNDSKAVPVENQVFPERIAAGLDNRTTVMVKDVPNKLSRQELVDILNQVVPSHFDFVYLRFDFHNHCNVGYAFVNFTSTIALLEFYRARVGKRWNLFSSEKVLQVGYANIQGKVALVNKFRNSAVMDVQEQWRPQIFYSDGAMRGKPEPFPESDSTSRGQRAASSARLSFLTGSSPDMIDYDYSNRPYDCL</sequence>
<dbReference type="GeneID" id="85491658"/>
<feature type="region of interest" description="Disordered" evidence="2">
    <location>
        <begin position="505"/>
        <end position="527"/>
    </location>
</feature>
<evidence type="ECO:0000313" key="5">
    <source>
        <dbReference type="Proteomes" id="UP001233271"/>
    </source>
</evidence>
<dbReference type="SUPFAM" id="SSF54928">
    <property type="entry name" value="RNA-binding domain, RBD"/>
    <property type="match status" value="1"/>
</dbReference>
<dbReference type="KEGG" id="ccac:CcaHIS019_0105050"/>
<protein>
    <recommendedName>
        <fullName evidence="3">Mei2-like C-terminal RNA recognition motif domain-containing protein</fullName>
    </recommendedName>
</protein>